<name>A0A699GUI4_TANCI</name>
<sequence length="77" mass="8728">MSAVMMGMLLGYDGWAQFKAYVSLDEFLSAKAKVLRGEWLLVVDGVGTCFARWIVGFEFDSEDLWRVLGASVFERVR</sequence>
<dbReference type="AlphaFoldDB" id="A0A699GUI4"/>
<evidence type="ECO:0000313" key="1">
    <source>
        <dbReference type="EMBL" id="GEW35964.1"/>
    </source>
</evidence>
<dbReference type="EMBL" id="BKCJ010055148">
    <property type="protein sequence ID" value="GEW35964.1"/>
    <property type="molecule type" value="Genomic_DNA"/>
</dbReference>
<gene>
    <name evidence="1" type="ORF">Tci_207940</name>
</gene>
<comment type="caution">
    <text evidence="1">The sequence shown here is derived from an EMBL/GenBank/DDBJ whole genome shotgun (WGS) entry which is preliminary data.</text>
</comment>
<protein>
    <submittedName>
        <fullName evidence="1">Uncharacterized protein</fullName>
    </submittedName>
</protein>
<organism evidence="1">
    <name type="scientific">Tanacetum cinerariifolium</name>
    <name type="common">Dalmatian daisy</name>
    <name type="synonym">Chrysanthemum cinerariifolium</name>
    <dbReference type="NCBI Taxonomy" id="118510"/>
    <lineage>
        <taxon>Eukaryota</taxon>
        <taxon>Viridiplantae</taxon>
        <taxon>Streptophyta</taxon>
        <taxon>Embryophyta</taxon>
        <taxon>Tracheophyta</taxon>
        <taxon>Spermatophyta</taxon>
        <taxon>Magnoliopsida</taxon>
        <taxon>eudicotyledons</taxon>
        <taxon>Gunneridae</taxon>
        <taxon>Pentapetalae</taxon>
        <taxon>asterids</taxon>
        <taxon>campanulids</taxon>
        <taxon>Asterales</taxon>
        <taxon>Asteraceae</taxon>
        <taxon>Asteroideae</taxon>
        <taxon>Anthemideae</taxon>
        <taxon>Anthemidinae</taxon>
        <taxon>Tanacetum</taxon>
    </lineage>
</organism>
<proteinExistence type="predicted"/>
<accession>A0A699GUI4</accession>
<reference evidence="1" key="1">
    <citation type="journal article" date="2019" name="Sci. Rep.">
        <title>Draft genome of Tanacetum cinerariifolium, the natural source of mosquito coil.</title>
        <authorList>
            <person name="Yamashiro T."/>
            <person name="Shiraishi A."/>
            <person name="Satake H."/>
            <person name="Nakayama K."/>
        </authorList>
    </citation>
    <scope>NUCLEOTIDE SEQUENCE</scope>
</reference>